<evidence type="ECO:0000313" key="5">
    <source>
        <dbReference type="Proteomes" id="UP001597227"/>
    </source>
</evidence>
<gene>
    <name evidence="4" type="ORF">ACFSFW_14405</name>
</gene>
<comment type="caution">
    <text evidence="4">The sequence shown here is derived from an EMBL/GenBank/DDBJ whole genome shotgun (WGS) entry which is preliminary data.</text>
</comment>
<dbReference type="Gene3D" id="3.30.450.20">
    <property type="entry name" value="PAS domain"/>
    <property type="match status" value="3"/>
</dbReference>
<dbReference type="InterPro" id="IPR052155">
    <property type="entry name" value="Biofilm_reg_signaling"/>
</dbReference>
<dbReference type="InterPro" id="IPR013655">
    <property type="entry name" value="PAS_fold_3"/>
</dbReference>
<evidence type="ECO:0000313" key="4">
    <source>
        <dbReference type="EMBL" id="MFD1779853.1"/>
    </source>
</evidence>
<organism evidence="4 5">
    <name type="scientific">Fredinandcohnia salidurans</name>
    <dbReference type="NCBI Taxonomy" id="2595041"/>
    <lineage>
        <taxon>Bacteria</taxon>
        <taxon>Bacillati</taxon>
        <taxon>Bacillota</taxon>
        <taxon>Bacilli</taxon>
        <taxon>Bacillales</taxon>
        <taxon>Bacillaceae</taxon>
        <taxon>Fredinandcohnia</taxon>
    </lineage>
</organism>
<name>A0ABW4MPH2_9BACI</name>
<dbReference type="Gene3D" id="3.30.70.270">
    <property type="match status" value="1"/>
</dbReference>
<proteinExistence type="predicted"/>
<feature type="domain" description="PAC" evidence="2">
    <location>
        <begin position="203"/>
        <end position="253"/>
    </location>
</feature>
<dbReference type="InterPro" id="IPR000014">
    <property type="entry name" value="PAS"/>
</dbReference>
<feature type="domain" description="GGDEF" evidence="3">
    <location>
        <begin position="406"/>
        <end position="538"/>
    </location>
</feature>
<dbReference type="Pfam" id="PF08447">
    <property type="entry name" value="PAS_3"/>
    <property type="match status" value="1"/>
</dbReference>
<dbReference type="Pfam" id="PF00990">
    <property type="entry name" value="GGDEF"/>
    <property type="match status" value="1"/>
</dbReference>
<dbReference type="Pfam" id="PF13426">
    <property type="entry name" value="PAS_9"/>
    <property type="match status" value="1"/>
</dbReference>
<dbReference type="InterPro" id="IPR043128">
    <property type="entry name" value="Rev_trsase/Diguanyl_cyclase"/>
</dbReference>
<dbReference type="InterPro" id="IPR013767">
    <property type="entry name" value="PAS_fold"/>
</dbReference>
<evidence type="ECO:0000259" key="3">
    <source>
        <dbReference type="PROSITE" id="PS50887"/>
    </source>
</evidence>
<dbReference type="InterPro" id="IPR035965">
    <property type="entry name" value="PAS-like_dom_sf"/>
</dbReference>
<dbReference type="RefSeq" id="WP_388039254.1">
    <property type="nucleotide sequence ID" value="NZ_JBHUEK010000023.1"/>
</dbReference>
<dbReference type="NCBIfam" id="TIGR00229">
    <property type="entry name" value="sensory_box"/>
    <property type="match status" value="3"/>
</dbReference>
<dbReference type="InterPro" id="IPR029787">
    <property type="entry name" value="Nucleotide_cyclase"/>
</dbReference>
<dbReference type="Proteomes" id="UP001597227">
    <property type="component" value="Unassembled WGS sequence"/>
</dbReference>
<feature type="domain" description="PAS" evidence="1">
    <location>
        <begin position="130"/>
        <end position="199"/>
    </location>
</feature>
<dbReference type="PROSITE" id="PS50887">
    <property type="entry name" value="GGDEF"/>
    <property type="match status" value="1"/>
</dbReference>
<accession>A0ABW4MPH2</accession>
<dbReference type="SMART" id="SM00086">
    <property type="entry name" value="PAC"/>
    <property type="match status" value="3"/>
</dbReference>
<feature type="domain" description="PAS" evidence="1">
    <location>
        <begin position="4"/>
        <end position="74"/>
    </location>
</feature>
<dbReference type="PANTHER" id="PTHR44757:SF2">
    <property type="entry name" value="BIOFILM ARCHITECTURE MAINTENANCE PROTEIN MBAA"/>
    <property type="match status" value="1"/>
</dbReference>
<feature type="domain" description="PAS" evidence="1">
    <location>
        <begin position="254"/>
        <end position="324"/>
    </location>
</feature>
<dbReference type="InterPro" id="IPR001610">
    <property type="entry name" value="PAC"/>
</dbReference>
<dbReference type="CDD" id="cd01949">
    <property type="entry name" value="GGDEF"/>
    <property type="match status" value="1"/>
</dbReference>
<dbReference type="Pfam" id="PF00989">
    <property type="entry name" value="PAS"/>
    <property type="match status" value="1"/>
</dbReference>
<evidence type="ECO:0000259" key="2">
    <source>
        <dbReference type="PROSITE" id="PS50113"/>
    </source>
</evidence>
<dbReference type="SUPFAM" id="SSF55785">
    <property type="entry name" value="PYP-like sensor domain (PAS domain)"/>
    <property type="match status" value="3"/>
</dbReference>
<dbReference type="SUPFAM" id="SSF55073">
    <property type="entry name" value="Nucleotide cyclase"/>
    <property type="match status" value="1"/>
</dbReference>
<protein>
    <submittedName>
        <fullName evidence="4">PAS domain S-box protein</fullName>
    </submittedName>
</protein>
<sequence>MLHFINRFEQAFHYSPIGMALFSLEGLCLKTNPALSKITGYLEEELLSLTFQEITHPDDLEEDLRHVQELIEGKKGSYEMEKRYFHKNGDIVWVFLSVSIFQQDEKTHYLIAQILDITEKKKLQLSLLESEERFRNLLTYSPDPILVFDGEIILYANESAAKLVDTSVEDMVGENIRKFIDPSMHDLFQIRSQDILNHNEHLLDFDLKIRSKNGRTVDTVFSAVPIAYMEKRAILVSYRDITIRKKMEQELTESEDRYRQLVEYSPLGILVHQKGVIKYANPTALQLLGITNAELLEGIQISNIVHPEFRLIVSRRIKNIEENREYEPTLYEKFIRLDGQEIDVEVSGIPTQLNGESAVQVVFWDVTEKKKEEDLIRYRAYHDTLTDLPNRLKFQLDLMEEMEKDSMFTIMYLDLHGLKSVNDSNGHQAGDMVLIKVTSRLTGVLGSIGLVYRLGGDEFAIVLPGRKSEEEISETANSIARVIQQPIYVANSIAEISTSIGVVFYPDHGVDMELLLRHADLAMYHAKKTKTLYKIYDR</sequence>
<keyword evidence="5" id="KW-1185">Reference proteome</keyword>
<evidence type="ECO:0000259" key="1">
    <source>
        <dbReference type="PROSITE" id="PS50112"/>
    </source>
</evidence>
<dbReference type="PROSITE" id="PS50113">
    <property type="entry name" value="PAC"/>
    <property type="match status" value="2"/>
</dbReference>
<dbReference type="NCBIfam" id="TIGR00254">
    <property type="entry name" value="GGDEF"/>
    <property type="match status" value="1"/>
</dbReference>
<dbReference type="SMART" id="SM00091">
    <property type="entry name" value="PAS"/>
    <property type="match status" value="3"/>
</dbReference>
<dbReference type="PROSITE" id="PS50112">
    <property type="entry name" value="PAS"/>
    <property type="match status" value="3"/>
</dbReference>
<dbReference type="InterPro" id="IPR000160">
    <property type="entry name" value="GGDEF_dom"/>
</dbReference>
<dbReference type="CDD" id="cd00130">
    <property type="entry name" value="PAS"/>
    <property type="match status" value="3"/>
</dbReference>
<dbReference type="PANTHER" id="PTHR44757">
    <property type="entry name" value="DIGUANYLATE CYCLASE DGCP"/>
    <property type="match status" value="1"/>
</dbReference>
<dbReference type="SMART" id="SM00267">
    <property type="entry name" value="GGDEF"/>
    <property type="match status" value="1"/>
</dbReference>
<feature type="domain" description="PAC" evidence="2">
    <location>
        <begin position="78"/>
        <end position="129"/>
    </location>
</feature>
<reference evidence="5" key="1">
    <citation type="journal article" date="2019" name="Int. J. Syst. Evol. Microbiol.">
        <title>The Global Catalogue of Microorganisms (GCM) 10K type strain sequencing project: providing services to taxonomists for standard genome sequencing and annotation.</title>
        <authorList>
            <consortium name="The Broad Institute Genomics Platform"/>
            <consortium name="The Broad Institute Genome Sequencing Center for Infectious Disease"/>
            <person name="Wu L."/>
            <person name="Ma J."/>
        </authorList>
    </citation>
    <scope>NUCLEOTIDE SEQUENCE [LARGE SCALE GENOMIC DNA]</scope>
    <source>
        <strain evidence="5">CCUG 15531</strain>
    </source>
</reference>
<dbReference type="EMBL" id="JBHUEK010000023">
    <property type="protein sequence ID" value="MFD1779853.1"/>
    <property type="molecule type" value="Genomic_DNA"/>
</dbReference>
<dbReference type="InterPro" id="IPR000700">
    <property type="entry name" value="PAS-assoc_C"/>
</dbReference>